<keyword evidence="4" id="KW-1133">Transmembrane helix</keyword>
<dbReference type="PANTHER" id="PTHR12863">
    <property type="entry name" value="FATTY ACID HYDROXYLASE"/>
    <property type="match status" value="1"/>
</dbReference>
<protein>
    <submittedName>
        <fullName evidence="10">Cytochrome b5-like protein</fullName>
    </submittedName>
</protein>
<evidence type="ECO:0000256" key="6">
    <source>
        <dbReference type="ARBA" id="ARBA00023098"/>
    </source>
</evidence>
<dbReference type="GO" id="GO:0005789">
    <property type="term" value="C:endoplasmic reticulum membrane"/>
    <property type="evidence" value="ECO:0007669"/>
    <property type="project" value="UniProtKB-SubCell"/>
</dbReference>
<accession>A0AAV4DYZ4</accession>
<keyword evidence="6" id="KW-0443">Lipid metabolism</keyword>
<evidence type="ECO:0000256" key="2">
    <source>
        <dbReference type="ARBA" id="ARBA00022692"/>
    </source>
</evidence>
<dbReference type="Gene3D" id="3.10.120.10">
    <property type="entry name" value="Cytochrome b5-like heme/steroid binding domain"/>
    <property type="match status" value="1"/>
</dbReference>
<evidence type="ECO:0000256" key="3">
    <source>
        <dbReference type="ARBA" id="ARBA00022824"/>
    </source>
</evidence>
<reference evidence="10 11" key="1">
    <citation type="journal article" date="2021" name="Elife">
        <title>Chloroplast acquisition without the gene transfer in kleptoplastic sea slugs, Plakobranchus ocellatus.</title>
        <authorList>
            <person name="Maeda T."/>
            <person name="Takahashi S."/>
            <person name="Yoshida T."/>
            <person name="Shimamura S."/>
            <person name="Takaki Y."/>
            <person name="Nagai Y."/>
            <person name="Toyoda A."/>
            <person name="Suzuki Y."/>
            <person name="Arimoto A."/>
            <person name="Ishii H."/>
            <person name="Satoh N."/>
            <person name="Nishiyama T."/>
            <person name="Hasebe M."/>
            <person name="Maruyama T."/>
            <person name="Minagawa J."/>
            <person name="Obokata J."/>
            <person name="Shigenobu S."/>
        </authorList>
    </citation>
    <scope>NUCLEOTIDE SEQUENCE [LARGE SCALE GENOMIC DNA]</scope>
</reference>
<evidence type="ECO:0000259" key="9">
    <source>
        <dbReference type="PROSITE" id="PS50255"/>
    </source>
</evidence>
<dbReference type="PROSITE" id="PS50255">
    <property type="entry name" value="CYTOCHROME_B5_2"/>
    <property type="match status" value="1"/>
</dbReference>
<comment type="subcellular location">
    <subcellularLocation>
        <location evidence="1">Endoplasmic reticulum membrane</location>
        <topology evidence="1">Multi-pass membrane protein</topology>
    </subcellularLocation>
</comment>
<keyword evidence="5" id="KW-0560">Oxidoreductase</keyword>
<organism evidence="10 11">
    <name type="scientific">Plakobranchus ocellatus</name>
    <dbReference type="NCBI Taxonomy" id="259542"/>
    <lineage>
        <taxon>Eukaryota</taxon>
        <taxon>Metazoa</taxon>
        <taxon>Spiralia</taxon>
        <taxon>Lophotrochozoa</taxon>
        <taxon>Mollusca</taxon>
        <taxon>Gastropoda</taxon>
        <taxon>Heterobranchia</taxon>
        <taxon>Euthyneura</taxon>
        <taxon>Panpulmonata</taxon>
        <taxon>Sacoglossa</taxon>
        <taxon>Placobranchoidea</taxon>
        <taxon>Plakobranchidae</taxon>
        <taxon>Plakobranchus</taxon>
    </lineage>
</organism>
<dbReference type="Pfam" id="PF00173">
    <property type="entry name" value="Cyt-b5"/>
    <property type="match status" value="1"/>
</dbReference>
<evidence type="ECO:0000256" key="8">
    <source>
        <dbReference type="SAM" id="MobiDB-lite"/>
    </source>
</evidence>
<dbReference type="SUPFAM" id="SSF55856">
    <property type="entry name" value="Cytochrome b5-like heme/steroid binding domain"/>
    <property type="match status" value="1"/>
</dbReference>
<dbReference type="InterPro" id="IPR014430">
    <property type="entry name" value="Scs7"/>
</dbReference>
<dbReference type="GO" id="GO:0080132">
    <property type="term" value="F:fatty acid 2-hydroxylase activity"/>
    <property type="evidence" value="ECO:0007669"/>
    <property type="project" value="InterPro"/>
</dbReference>
<evidence type="ECO:0000313" key="10">
    <source>
        <dbReference type="EMBL" id="GFO49289.1"/>
    </source>
</evidence>
<dbReference type="Proteomes" id="UP000735302">
    <property type="component" value="Unassembled WGS sequence"/>
</dbReference>
<evidence type="ECO:0000256" key="7">
    <source>
        <dbReference type="ARBA" id="ARBA00023136"/>
    </source>
</evidence>
<evidence type="ECO:0000256" key="1">
    <source>
        <dbReference type="ARBA" id="ARBA00004477"/>
    </source>
</evidence>
<dbReference type="PANTHER" id="PTHR12863:SF1">
    <property type="entry name" value="FATTY ACID 2-HYDROXYLASE"/>
    <property type="match status" value="1"/>
</dbReference>
<proteinExistence type="predicted"/>
<feature type="region of interest" description="Disordered" evidence="8">
    <location>
        <begin position="1"/>
        <end position="29"/>
    </location>
</feature>
<comment type="caution">
    <text evidence="10">The sequence shown here is derived from an EMBL/GenBank/DDBJ whole genome shotgun (WGS) entry which is preliminary data.</text>
</comment>
<dbReference type="InterPro" id="IPR036400">
    <property type="entry name" value="Cyt_B5-like_heme/steroid_sf"/>
</dbReference>
<dbReference type="AlphaFoldDB" id="A0AAV4DYZ4"/>
<keyword evidence="7" id="KW-0472">Membrane</keyword>
<dbReference type="EMBL" id="BLXT01008462">
    <property type="protein sequence ID" value="GFO49289.1"/>
    <property type="molecule type" value="Genomic_DNA"/>
</dbReference>
<feature type="domain" description="Cytochrome b5 heme-binding" evidence="9">
    <location>
        <begin position="9"/>
        <end position="88"/>
    </location>
</feature>
<evidence type="ECO:0000313" key="11">
    <source>
        <dbReference type="Proteomes" id="UP000735302"/>
    </source>
</evidence>
<name>A0AAV4DYZ4_9GAST</name>
<dbReference type="InterPro" id="IPR001199">
    <property type="entry name" value="Cyt_B5-like_heme/steroid-bd"/>
</dbReference>
<keyword evidence="3" id="KW-0256">Endoplasmic reticulum</keyword>
<keyword evidence="2" id="KW-0812">Transmembrane</keyword>
<evidence type="ECO:0000256" key="4">
    <source>
        <dbReference type="ARBA" id="ARBA00022989"/>
    </source>
</evidence>
<feature type="compositionally biased region" description="Low complexity" evidence="8">
    <location>
        <begin position="1"/>
        <end position="23"/>
    </location>
</feature>
<evidence type="ECO:0000256" key="5">
    <source>
        <dbReference type="ARBA" id="ARBA00023002"/>
    </source>
</evidence>
<sequence length="143" mass="15556">MGQNINNNNNINSSSSSSSSSNNAMPPSRIRLTRGGCLYDVTDFAVRHPGGRELLEKHNGQDIETVMQDPASHIHSKAAYTILEKYRVPLDGGDSGHAASTGLHVDDANSKQWVATLPLDLQESRVRVLSPAPWPDRGPESLR</sequence>
<dbReference type="GO" id="GO:0006629">
    <property type="term" value="P:lipid metabolic process"/>
    <property type="evidence" value="ECO:0007669"/>
    <property type="project" value="UniProtKB-KW"/>
</dbReference>
<keyword evidence="11" id="KW-1185">Reference proteome</keyword>
<gene>
    <name evidence="10" type="ORF">PoB_007579400</name>
</gene>